<keyword evidence="1 2" id="KW-0238">DNA-binding</keyword>
<feature type="DNA-binding region" description="H-T-H motif" evidence="2">
    <location>
        <begin position="54"/>
        <end position="73"/>
    </location>
</feature>
<comment type="caution">
    <text evidence="4">The sequence shown here is derived from an EMBL/GenBank/DDBJ whole genome shotgun (WGS) entry which is preliminary data.</text>
</comment>
<dbReference type="AlphaFoldDB" id="A0A2T5MD85"/>
<accession>A0A2T5MD85</accession>
<dbReference type="RefSeq" id="WP_107940905.1">
    <property type="nucleotide sequence ID" value="NZ_QANS01000005.1"/>
</dbReference>
<dbReference type="Pfam" id="PF00440">
    <property type="entry name" value="TetR_N"/>
    <property type="match status" value="1"/>
</dbReference>
<dbReference type="SUPFAM" id="SSF48498">
    <property type="entry name" value="Tetracyclin repressor-like, C-terminal domain"/>
    <property type="match status" value="1"/>
</dbReference>
<dbReference type="Proteomes" id="UP000244248">
    <property type="component" value="Unassembled WGS sequence"/>
</dbReference>
<evidence type="ECO:0000256" key="2">
    <source>
        <dbReference type="PROSITE-ProRule" id="PRU00335"/>
    </source>
</evidence>
<dbReference type="PANTHER" id="PTHR30055:SF226">
    <property type="entry name" value="HTH-TYPE TRANSCRIPTIONAL REGULATOR PKSA"/>
    <property type="match status" value="1"/>
</dbReference>
<organism evidence="4 5">
    <name type="scientific">Stenotrophobium rhamnosiphilum</name>
    <dbReference type="NCBI Taxonomy" id="2029166"/>
    <lineage>
        <taxon>Bacteria</taxon>
        <taxon>Pseudomonadati</taxon>
        <taxon>Pseudomonadota</taxon>
        <taxon>Gammaproteobacteria</taxon>
        <taxon>Nevskiales</taxon>
        <taxon>Nevskiaceae</taxon>
        <taxon>Stenotrophobium</taxon>
    </lineage>
</organism>
<gene>
    <name evidence="4" type="ORF">CJD38_13565</name>
</gene>
<dbReference type="EMBL" id="QANS01000005">
    <property type="protein sequence ID" value="PTU30533.1"/>
    <property type="molecule type" value="Genomic_DNA"/>
</dbReference>
<dbReference type="Gene3D" id="1.10.357.10">
    <property type="entry name" value="Tetracycline Repressor, domain 2"/>
    <property type="match status" value="1"/>
</dbReference>
<sequence length="227" mass="26055">MKITKIKKARAAKIKKVKDILKPNTRALQKEATRATILNSALQIFSEHGYEGSSTRDIAAHAGVHHALIKYYFENKDSLWRAAVSFLFERQASEMNFAPPGASTKTREGRREYARTILRQYVLYCARHPEHARLMVQESVRDNDRLQWAADSFIVQTSRSAEKFVRLMQREGVMPQGSAPAMVYMMVGAAQMFYTLAPEVRRVWHIDPFDKNVIESHIDALQAVFIR</sequence>
<keyword evidence="5" id="KW-1185">Reference proteome</keyword>
<dbReference type="SUPFAM" id="SSF46689">
    <property type="entry name" value="Homeodomain-like"/>
    <property type="match status" value="1"/>
</dbReference>
<name>A0A2T5MD85_9GAMM</name>
<dbReference type="PROSITE" id="PS50977">
    <property type="entry name" value="HTH_TETR_2"/>
    <property type="match status" value="1"/>
</dbReference>
<dbReference type="OrthoDB" id="9151800at2"/>
<dbReference type="InterPro" id="IPR009057">
    <property type="entry name" value="Homeodomain-like_sf"/>
</dbReference>
<protein>
    <submittedName>
        <fullName evidence="4">TetR family transcriptional regulator</fullName>
    </submittedName>
</protein>
<proteinExistence type="predicted"/>
<feature type="domain" description="HTH tetR-type" evidence="3">
    <location>
        <begin position="31"/>
        <end position="91"/>
    </location>
</feature>
<dbReference type="InterPro" id="IPR050109">
    <property type="entry name" value="HTH-type_TetR-like_transc_reg"/>
</dbReference>
<dbReference type="GO" id="GO:0000976">
    <property type="term" value="F:transcription cis-regulatory region binding"/>
    <property type="evidence" value="ECO:0007669"/>
    <property type="project" value="TreeGrafter"/>
</dbReference>
<dbReference type="PANTHER" id="PTHR30055">
    <property type="entry name" value="HTH-TYPE TRANSCRIPTIONAL REGULATOR RUTR"/>
    <property type="match status" value="1"/>
</dbReference>
<dbReference type="InterPro" id="IPR036271">
    <property type="entry name" value="Tet_transcr_reg_TetR-rel_C_sf"/>
</dbReference>
<dbReference type="GO" id="GO:0003700">
    <property type="term" value="F:DNA-binding transcription factor activity"/>
    <property type="evidence" value="ECO:0007669"/>
    <property type="project" value="TreeGrafter"/>
</dbReference>
<evidence type="ECO:0000259" key="3">
    <source>
        <dbReference type="PROSITE" id="PS50977"/>
    </source>
</evidence>
<evidence type="ECO:0000313" key="4">
    <source>
        <dbReference type="EMBL" id="PTU30533.1"/>
    </source>
</evidence>
<reference evidence="4 5" key="1">
    <citation type="submission" date="2018-04" db="EMBL/GenBank/DDBJ databases">
        <title>Novel species isolated from glacier.</title>
        <authorList>
            <person name="Liu Q."/>
            <person name="Xin Y.-H."/>
        </authorList>
    </citation>
    <scope>NUCLEOTIDE SEQUENCE [LARGE SCALE GENOMIC DNA]</scope>
    <source>
        <strain evidence="4 5">GT1R17</strain>
    </source>
</reference>
<dbReference type="InterPro" id="IPR001647">
    <property type="entry name" value="HTH_TetR"/>
</dbReference>
<evidence type="ECO:0000313" key="5">
    <source>
        <dbReference type="Proteomes" id="UP000244248"/>
    </source>
</evidence>
<evidence type="ECO:0000256" key="1">
    <source>
        <dbReference type="ARBA" id="ARBA00023125"/>
    </source>
</evidence>
<dbReference type="PRINTS" id="PR00455">
    <property type="entry name" value="HTHTETR"/>
</dbReference>